<organism evidence="2 3">
    <name type="scientific">Variovorax terrae</name>
    <dbReference type="NCBI Taxonomy" id="2923278"/>
    <lineage>
        <taxon>Bacteria</taxon>
        <taxon>Pseudomonadati</taxon>
        <taxon>Pseudomonadota</taxon>
        <taxon>Betaproteobacteria</taxon>
        <taxon>Burkholderiales</taxon>
        <taxon>Comamonadaceae</taxon>
        <taxon>Variovorax</taxon>
    </lineage>
</organism>
<reference evidence="2" key="1">
    <citation type="submission" date="2022-03" db="EMBL/GenBank/DDBJ databases">
        <authorList>
            <person name="Woo C.Y."/>
        </authorList>
    </citation>
    <scope>NUCLEOTIDE SEQUENCE</scope>
    <source>
        <strain evidence="2">CYS-02</strain>
    </source>
</reference>
<dbReference type="InterPro" id="IPR010645">
    <property type="entry name" value="MFS_4"/>
</dbReference>
<dbReference type="PANTHER" id="PTHR23537:SF1">
    <property type="entry name" value="SUGAR TRANSPORTER"/>
    <property type="match status" value="1"/>
</dbReference>
<comment type="caution">
    <text evidence="2">The sequence shown here is derived from an EMBL/GenBank/DDBJ whole genome shotgun (WGS) entry which is preliminary data.</text>
</comment>
<sequence length="418" mass="42578">MAAFLPAASRPAGGRPFVVGLAGALALAVAMGIGRFAFTPLLPMMLGEQSIDLPQASWLATANYLGYLIGALLCMVLSNRWRLDAARLVRAGLVATTLLTLAMALPWVPAWGALRFLAGVASAVVFVFTSGWCLARLAALGTPALGGLIYVGPGAGIALSGLAVSAMVAWHWPSASGWLVFGVLAAGLTALVWPIFRPAHPAPAATAPAPVAPAAAGRSPDGPVATGLFVLAYGLAGFGYIITATFLPVIAREALPGSVWLDLFWPLLGLGVAIGALLATRIPLRHDGRHLLAGCYAVQALGVMASVWLPSLAGFALGSLLVGLPFTAITYFAMQEARRLRPGGAASFMGLLTAAYGLGQIAGPPLANALLHGGASRARGFTLSLGTASAALLLGALIFLWLGWAHPVRSSSSSGAAP</sequence>
<dbReference type="EMBL" id="JALGBI010000003">
    <property type="protein sequence ID" value="MCJ0765438.1"/>
    <property type="molecule type" value="Genomic_DNA"/>
</dbReference>
<dbReference type="AlphaFoldDB" id="A0A9X2AP39"/>
<dbReference type="RefSeq" id="WP_243308831.1">
    <property type="nucleotide sequence ID" value="NZ_JALGBI010000003.1"/>
</dbReference>
<feature type="transmembrane region" description="Helical" evidence="1">
    <location>
        <begin position="88"/>
        <end position="108"/>
    </location>
</feature>
<accession>A0A9X2AP39</accession>
<feature type="transmembrane region" description="Helical" evidence="1">
    <location>
        <begin position="178"/>
        <end position="196"/>
    </location>
</feature>
<feature type="transmembrane region" description="Helical" evidence="1">
    <location>
        <begin position="263"/>
        <end position="284"/>
    </location>
</feature>
<feature type="transmembrane region" description="Helical" evidence="1">
    <location>
        <begin position="228"/>
        <end position="251"/>
    </location>
</feature>
<dbReference type="Proteomes" id="UP001139447">
    <property type="component" value="Unassembled WGS sequence"/>
</dbReference>
<protein>
    <submittedName>
        <fullName evidence="2">YbfB/YjiJ family MFS transporter</fullName>
    </submittedName>
</protein>
<proteinExistence type="predicted"/>
<feature type="transmembrane region" description="Helical" evidence="1">
    <location>
        <begin position="58"/>
        <end position="76"/>
    </location>
</feature>
<dbReference type="InterPro" id="IPR036259">
    <property type="entry name" value="MFS_trans_sf"/>
</dbReference>
<dbReference type="SUPFAM" id="SSF103473">
    <property type="entry name" value="MFS general substrate transporter"/>
    <property type="match status" value="1"/>
</dbReference>
<gene>
    <name evidence="2" type="ORF">MMF98_19680</name>
</gene>
<keyword evidence="3" id="KW-1185">Reference proteome</keyword>
<feature type="transmembrane region" description="Helical" evidence="1">
    <location>
        <begin position="345"/>
        <end position="363"/>
    </location>
</feature>
<dbReference type="PANTHER" id="PTHR23537">
    <property type="match status" value="1"/>
</dbReference>
<feature type="transmembrane region" description="Helical" evidence="1">
    <location>
        <begin position="291"/>
        <end position="309"/>
    </location>
</feature>
<feature type="transmembrane region" description="Helical" evidence="1">
    <location>
        <begin position="17"/>
        <end position="38"/>
    </location>
</feature>
<keyword evidence="1" id="KW-0812">Transmembrane</keyword>
<dbReference type="Pfam" id="PF06779">
    <property type="entry name" value="MFS_4"/>
    <property type="match status" value="1"/>
</dbReference>
<dbReference type="Gene3D" id="1.20.1250.20">
    <property type="entry name" value="MFS general substrate transporter like domains"/>
    <property type="match status" value="2"/>
</dbReference>
<dbReference type="CDD" id="cd06180">
    <property type="entry name" value="MFS_YjiJ"/>
    <property type="match status" value="1"/>
</dbReference>
<feature type="transmembrane region" description="Helical" evidence="1">
    <location>
        <begin position="114"/>
        <end position="135"/>
    </location>
</feature>
<evidence type="ECO:0000313" key="2">
    <source>
        <dbReference type="EMBL" id="MCJ0765438.1"/>
    </source>
</evidence>
<evidence type="ECO:0000313" key="3">
    <source>
        <dbReference type="Proteomes" id="UP001139447"/>
    </source>
</evidence>
<name>A0A9X2AP39_9BURK</name>
<feature type="transmembrane region" description="Helical" evidence="1">
    <location>
        <begin position="315"/>
        <end position="333"/>
    </location>
</feature>
<dbReference type="GO" id="GO:0005886">
    <property type="term" value="C:plasma membrane"/>
    <property type="evidence" value="ECO:0007669"/>
    <property type="project" value="TreeGrafter"/>
</dbReference>
<keyword evidence="1" id="KW-1133">Transmembrane helix</keyword>
<feature type="transmembrane region" description="Helical" evidence="1">
    <location>
        <begin position="147"/>
        <end position="172"/>
    </location>
</feature>
<keyword evidence="1" id="KW-0472">Membrane</keyword>
<feature type="transmembrane region" description="Helical" evidence="1">
    <location>
        <begin position="383"/>
        <end position="404"/>
    </location>
</feature>
<evidence type="ECO:0000256" key="1">
    <source>
        <dbReference type="SAM" id="Phobius"/>
    </source>
</evidence>